<evidence type="ECO:0000256" key="1">
    <source>
        <dbReference type="ARBA" id="ARBA00010928"/>
    </source>
</evidence>
<sequence length="747" mass="84046">MRNWGDIRVDFRRVKLRERHCFTFCINFLRLRRRFTKKEKGPVFYFCNIRKGKRKMPLKWGIVSCGKIAADFVCALRTIDGDEHHVVAVAARHQDHAQAFAEKFRVAKAYDSYEKLAEDPNVDVAYIASINPMHFPLAKLMIESKKNVLCEKPMCMNYKETEELIALARQHNVFLMEAIWSRFNPAYLKLKQEIEKGTIGEVLSVYSTLGMPIANVPRLMSKALGGGAMLDIGVYNVHIATWVFGTSMPRVASVGYLNDEGVDRSSSMTLLYPDGKFASSVTHTEVEFPNEAYIIGTKGFLRLPKPFWCATELVTPYKRFSFPVKESECHFPSGYLLRYEAIEVKKCIDEGLKESPLLTLDESLLIAKIMEESRKQMGVLSAKTNFPMDPDPVPSIGRVDEIGDDLERIGDDPNAGLFDDKDEMLRFVQSPGVERELDDDDRNSRIPGAHSICNLSQLSKCLQHSGNQNDDALANDIDIKSGNTDSEESDDDDDDDVQGSKIEGSYNPAEYENLPVSGEIKSLFQYIMRYTPQTIELDHRLKPFIPDYIPAVGDIDAFIKIPKPMGGVQAKANTIADGGTLGLTCLDEPAAKQSDPTVLDLTLRAVVKQTSAKAVAVKTVEEAEKNAKSIEKWIKDISDLHRSKPPPTVHYSKPMPDIDTLMQEWPADFEEALREVGIPNAELECTLQEYTDLTCGLLDIPVYKSRIQSLHVLFTLFSAFKQSQHFQAFNKQPGESVGIEPDRLVFE</sequence>
<comment type="catalytic activity">
    <reaction evidence="9">
        <text>(1R,2R)-1,2-dihydrobenzene-1,2-diol + NADP(+) = catechol + NADPH + H(+)</text>
        <dbReference type="Rhea" id="RHEA:16729"/>
        <dbReference type="ChEBI" id="CHEBI:10702"/>
        <dbReference type="ChEBI" id="CHEBI:15378"/>
        <dbReference type="ChEBI" id="CHEBI:18135"/>
        <dbReference type="ChEBI" id="CHEBI:57783"/>
        <dbReference type="ChEBI" id="CHEBI:58349"/>
        <dbReference type="EC" id="1.3.1.20"/>
    </reaction>
</comment>
<evidence type="ECO:0000259" key="12">
    <source>
        <dbReference type="Pfam" id="PF01408"/>
    </source>
</evidence>
<dbReference type="Pfam" id="PF22725">
    <property type="entry name" value="GFO_IDH_MocA_C3"/>
    <property type="match status" value="1"/>
</dbReference>
<comment type="catalytic activity">
    <reaction evidence="10">
        <text>D-xylose + NADP(+) = D-xylono-1,5-lactone + NADPH + H(+)</text>
        <dbReference type="Rhea" id="RHEA:22000"/>
        <dbReference type="ChEBI" id="CHEBI:15378"/>
        <dbReference type="ChEBI" id="CHEBI:15867"/>
        <dbReference type="ChEBI" id="CHEBI:53455"/>
        <dbReference type="ChEBI" id="CHEBI:57783"/>
        <dbReference type="ChEBI" id="CHEBI:58349"/>
        <dbReference type="EC" id="1.1.1.179"/>
    </reaction>
</comment>
<name>A0A7R9GE97_9CRUS</name>
<dbReference type="AlphaFoldDB" id="A0A7R9GE97"/>
<dbReference type="SUPFAM" id="SSF51735">
    <property type="entry name" value="NAD(P)-binding Rossmann-fold domains"/>
    <property type="match status" value="1"/>
</dbReference>
<evidence type="ECO:0000256" key="6">
    <source>
        <dbReference type="ARBA" id="ARBA00042926"/>
    </source>
</evidence>
<evidence type="ECO:0000256" key="5">
    <source>
        <dbReference type="ARBA" id="ARBA00040603"/>
    </source>
</evidence>
<evidence type="ECO:0000259" key="13">
    <source>
        <dbReference type="Pfam" id="PF22725"/>
    </source>
</evidence>
<dbReference type="EMBL" id="CAJPEX010000923">
    <property type="protein sequence ID" value="CAG0917648.1"/>
    <property type="molecule type" value="Genomic_DNA"/>
</dbReference>
<dbReference type="Gene3D" id="3.30.360.10">
    <property type="entry name" value="Dihydrodipicolinate Reductase, domain 2"/>
    <property type="match status" value="1"/>
</dbReference>
<dbReference type="GO" id="GO:0047837">
    <property type="term" value="F:D-xylose 1-dehydrogenase (NADP+) activity"/>
    <property type="evidence" value="ECO:0007669"/>
    <property type="project" value="UniProtKB-EC"/>
</dbReference>
<dbReference type="Gene3D" id="3.40.50.720">
    <property type="entry name" value="NAD(P)-binding Rossmann-like Domain"/>
    <property type="match status" value="1"/>
</dbReference>
<dbReference type="Pfam" id="PF01408">
    <property type="entry name" value="GFO_IDH_MocA"/>
    <property type="match status" value="1"/>
</dbReference>
<feature type="domain" description="Gfo/Idh/MocA-like oxidoreductase N-terminal" evidence="12">
    <location>
        <begin position="59"/>
        <end position="176"/>
    </location>
</feature>
<dbReference type="EMBL" id="OA882960">
    <property type="protein sequence ID" value="CAD7277496.1"/>
    <property type="molecule type" value="Genomic_DNA"/>
</dbReference>
<evidence type="ECO:0000256" key="3">
    <source>
        <dbReference type="ARBA" id="ARBA00038853"/>
    </source>
</evidence>
<dbReference type="PANTHER" id="PTHR22604:SF105">
    <property type="entry name" value="TRANS-1,2-DIHYDROBENZENE-1,2-DIOL DEHYDROGENASE"/>
    <property type="match status" value="1"/>
</dbReference>
<dbReference type="InterPro" id="IPR055170">
    <property type="entry name" value="GFO_IDH_MocA-like_dom"/>
</dbReference>
<proteinExistence type="inferred from homology"/>
<comment type="similarity">
    <text evidence="1">Belongs to the Gfo/Idh/MocA family.</text>
</comment>
<accession>A0A7R9GE97</accession>
<dbReference type="PANTHER" id="PTHR22604">
    <property type="entry name" value="OXIDOREDUCTASES"/>
    <property type="match status" value="1"/>
</dbReference>
<dbReference type="Proteomes" id="UP000678499">
    <property type="component" value="Unassembled WGS sequence"/>
</dbReference>
<evidence type="ECO:0000256" key="7">
    <source>
        <dbReference type="ARBA" id="ARBA00042988"/>
    </source>
</evidence>
<dbReference type="GO" id="GO:0047115">
    <property type="term" value="F:trans-1,2-dihydrobenzene-1,2-diol dehydrogenase activity"/>
    <property type="evidence" value="ECO:0007669"/>
    <property type="project" value="UniProtKB-EC"/>
</dbReference>
<evidence type="ECO:0000313" key="15">
    <source>
        <dbReference type="Proteomes" id="UP000678499"/>
    </source>
</evidence>
<evidence type="ECO:0000313" key="14">
    <source>
        <dbReference type="EMBL" id="CAD7277496.1"/>
    </source>
</evidence>
<evidence type="ECO:0000256" key="8">
    <source>
        <dbReference type="ARBA" id="ARBA00043025"/>
    </source>
</evidence>
<dbReference type="EC" id="1.3.1.20" evidence="3"/>
<feature type="region of interest" description="Disordered" evidence="11">
    <location>
        <begin position="466"/>
        <end position="510"/>
    </location>
</feature>
<keyword evidence="15" id="KW-1185">Reference proteome</keyword>
<dbReference type="GO" id="GO:0042073">
    <property type="term" value="P:intraciliary transport"/>
    <property type="evidence" value="ECO:0007669"/>
    <property type="project" value="InterPro"/>
</dbReference>
<evidence type="ECO:0000256" key="9">
    <source>
        <dbReference type="ARBA" id="ARBA00047423"/>
    </source>
</evidence>
<feature type="compositionally biased region" description="Acidic residues" evidence="11">
    <location>
        <begin position="485"/>
        <end position="497"/>
    </location>
</feature>
<keyword evidence="2" id="KW-0560">Oxidoreductase</keyword>
<evidence type="ECO:0000256" key="10">
    <source>
        <dbReference type="ARBA" id="ARBA00049233"/>
    </source>
</evidence>
<feature type="domain" description="GFO/IDH/MocA-like oxidoreductase" evidence="13">
    <location>
        <begin position="187"/>
        <end position="301"/>
    </location>
</feature>
<dbReference type="InterPro" id="IPR036291">
    <property type="entry name" value="NAD(P)-bd_dom_sf"/>
</dbReference>
<dbReference type="Pfam" id="PF12317">
    <property type="entry name" value="IFT46_B_C"/>
    <property type="match status" value="1"/>
</dbReference>
<gene>
    <name evidence="14" type="ORF">NMOB1V02_LOCUS5227</name>
</gene>
<dbReference type="OrthoDB" id="2119217at2759"/>
<evidence type="ECO:0000256" key="2">
    <source>
        <dbReference type="ARBA" id="ARBA00023002"/>
    </source>
</evidence>
<dbReference type="InterPro" id="IPR050984">
    <property type="entry name" value="Gfo/Idh/MocA_domain"/>
</dbReference>
<dbReference type="GO" id="GO:0000166">
    <property type="term" value="F:nucleotide binding"/>
    <property type="evidence" value="ECO:0007669"/>
    <property type="project" value="InterPro"/>
</dbReference>
<dbReference type="SUPFAM" id="SSF55347">
    <property type="entry name" value="Glyceraldehyde-3-phosphate dehydrogenase-like, C-terminal domain"/>
    <property type="match status" value="1"/>
</dbReference>
<evidence type="ECO:0000256" key="11">
    <source>
        <dbReference type="SAM" id="MobiDB-lite"/>
    </source>
</evidence>
<organism evidence="14">
    <name type="scientific">Notodromas monacha</name>
    <dbReference type="NCBI Taxonomy" id="399045"/>
    <lineage>
        <taxon>Eukaryota</taxon>
        <taxon>Metazoa</taxon>
        <taxon>Ecdysozoa</taxon>
        <taxon>Arthropoda</taxon>
        <taxon>Crustacea</taxon>
        <taxon>Oligostraca</taxon>
        <taxon>Ostracoda</taxon>
        <taxon>Podocopa</taxon>
        <taxon>Podocopida</taxon>
        <taxon>Cypridocopina</taxon>
        <taxon>Cypridoidea</taxon>
        <taxon>Cyprididae</taxon>
        <taxon>Notodromas</taxon>
    </lineage>
</organism>
<evidence type="ECO:0000256" key="4">
    <source>
        <dbReference type="ARBA" id="ARBA00038984"/>
    </source>
</evidence>
<dbReference type="GO" id="GO:0005929">
    <property type="term" value="C:cilium"/>
    <property type="evidence" value="ECO:0007669"/>
    <property type="project" value="GOC"/>
</dbReference>
<dbReference type="EC" id="1.1.1.179" evidence="4"/>
<protein>
    <recommendedName>
        <fullName evidence="5">Trans-1,2-dihydrobenzene-1,2-diol dehydrogenase</fullName>
        <ecNumber evidence="4">1.1.1.179</ecNumber>
        <ecNumber evidence="3">1.3.1.20</ecNumber>
    </recommendedName>
    <alternativeName>
        <fullName evidence="8">D-xylose 1-dehydrogenase</fullName>
    </alternativeName>
    <alternativeName>
        <fullName evidence="7">D-xylose-NADP dehydrogenase</fullName>
    </alternativeName>
    <alternativeName>
        <fullName evidence="6">Dimeric dihydrodiol dehydrogenase</fullName>
    </alternativeName>
</protein>
<reference evidence="14" key="1">
    <citation type="submission" date="2020-11" db="EMBL/GenBank/DDBJ databases">
        <authorList>
            <person name="Tran Van P."/>
        </authorList>
    </citation>
    <scope>NUCLEOTIDE SEQUENCE</scope>
</reference>
<dbReference type="InterPro" id="IPR000683">
    <property type="entry name" value="Gfo/Idh/MocA-like_OxRdtase_N"/>
</dbReference>
<dbReference type="InterPro" id="IPR022088">
    <property type="entry name" value="Intraflagellar_transp_cmplxB"/>
</dbReference>